<dbReference type="PANTHER" id="PTHR36681:SF3">
    <property type="entry name" value="NUCLEAR GTPASE, GERMINAL CENTER-ASSOCIATED, TANDEM DUPLICATE 3"/>
    <property type="match status" value="1"/>
</dbReference>
<reference evidence="3" key="1">
    <citation type="journal article" date="2020" name="Stud. Mycol.">
        <title>101 Dothideomycetes genomes: a test case for predicting lifestyles and emergence of pathogens.</title>
        <authorList>
            <person name="Haridas S."/>
            <person name="Albert R."/>
            <person name="Binder M."/>
            <person name="Bloem J."/>
            <person name="Labutti K."/>
            <person name="Salamov A."/>
            <person name="Andreopoulos B."/>
            <person name="Baker S."/>
            <person name="Barry K."/>
            <person name="Bills G."/>
            <person name="Bluhm B."/>
            <person name="Cannon C."/>
            <person name="Castanera R."/>
            <person name="Culley D."/>
            <person name="Daum C."/>
            <person name="Ezra D."/>
            <person name="Gonzalez J."/>
            <person name="Henrissat B."/>
            <person name="Kuo A."/>
            <person name="Liang C."/>
            <person name="Lipzen A."/>
            <person name="Lutzoni F."/>
            <person name="Magnuson J."/>
            <person name="Mondo S."/>
            <person name="Nolan M."/>
            <person name="Ohm R."/>
            <person name="Pangilinan J."/>
            <person name="Park H.-J."/>
            <person name="Ramirez L."/>
            <person name="Alfaro M."/>
            <person name="Sun H."/>
            <person name="Tritt A."/>
            <person name="Yoshinaga Y."/>
            <person name="Zwiers L.-H."/>
            <person name="Turgeon B."/>
            <person name="Goodwin S."/>
            <person name="Spatafora J."/>
            <person name="Crous P."/>
            <person name="Grigoriev I."/>
        </authorList>
    </citation>
    <scope>NUCLEOTIDE SEQUENCE</scope>
    <source>
        <strain evidence="3">CBS 473.64</strain>
    </source>
</reference>
<evidence type="ECO:0000313" key="3">
    <source>
        <dbReference type="EMBL" id="KAF2642846.1"/>
    </source>
</evidence>
<dbReference type="AlphaFoldDB" id="A0A6A6S4L4"/>
<dbReference type="InterPro" id="IPR027417">
    <property type="entry name" value="P-loop_NTPase"/>
</dbReference>
<evidence type="ECO:0000313" key="4">
    <source>
        <dbReference type="Proteomes" id="UP000799753"/>
    </source>
</evidence>
<name>A0A6A6S4L4_9PLEO</name>
<dbReference type="SUPFAM" id="SSF52540">
    <property type="entry name" value="P-loop containing nucleoside triphosphate hydrolases"/>
    <property type="match status" value="1"/>
</dbReference>
<evidence type="ECO:0000259" key="2">
    <source>
        <dbReference type="Pfam" id="PF24564"/>
    </source>
</evidence>
<dbReference type="InterPro" id="IPR056024">
    <property type="entry name" value="DUF7605"/>
</dbReference>
<dbReference type="Gene3D" id="3.40.50.300">
    <property type="entry name" value="P-loop containing nucleotide triphosphate hydrolases"/>
    <property type="match status" value="1"/>
</dbReference>
<accession>A0A6A6S4L4</accession>
<dbReference type="EMBL" id="MU006781">
    <property type="protein sequence ID" value="KAF2642846.1"/>
    <property type="molecule type" value="Genomic_DNA"/>
</dbReference>
<gene>
    <name evidence="3" type="ORF">P280DRAFT_516605</name>
</gene>
<feature type="compositionally biased region" description="Polar residues" evidence="1">
    <location>
        <begin position="1"/>
        <end position="23"/>
    </location>
</feature>
<evidence type="ECO:0000256" key="1">
    <source>
        <dbReference type="SAM" id="MobiDB-lite"/>
    </source>
</evidence>
<organism evidence="3 4">
    <name type="scientific">Massarina eburnea CBS 473.64</name>
    <dbReference type="NCBI Taxonomy" id="1395130"/>
    <lineage>
        <taxon>Eukaryota</taxon>
        <taxon>Fungi</taxon>
        <taxon>Dikarya</taxon>
        <taxon>Ascomycota</taxon>
        <taxon>Pezizomycotina</taxon>
        <taxon>Dothideomycetes</taxon>
        <taxon>Pleosporomycetidae</taxon>
        <taxon>Pleosporales</taxon>
        <taxon>Massarineae</taxon>
        <taxon>Massarinaceae</taxon>
        <taxon>Massarina</taxon>
    </lineage>
</organism>
<dbReference type="Proteomes" id="UP000799753">
    <property type="component" value="Unassembled WGS sequence"/>
</dbReference>
<sequence length="823" mass="94325">MKQRENNAASAASTKNEQASEESSLVARKRAGSPLDSSRTTKAVDKHDYRVPAYDIWSQPRPRLPIYRPEAEEVAIDGKAIVLAFESFMEDHPYKGVEVESFLAWLRDRKKPNYKWSQLNIVLLGRSGVGKSLLLNVLLGHEDLAIHRCSGKSVTYIVQEFCCPRDSPAVAFSAHIFLYPLSKCLEKVAQNFANCFDYLLLESQQKKNPKTSVLTAAFDDSDGDEEDEELDRDKINEAKSRYTGALTSFMALFPNLFRTREALRAFLNKAKSRDDEEPLGILLDAAKVIYKELCPKKDKVIYQSNDASQLQRNISPFISKVKNPAILDEACTRKGSRGAILVSTNLNKFSFSDDTLDLEPSQVNDLDDIKARHKQLKKMTDIMDREIKNITVKQNHARMCLLSETISENHITLNYLKQKANDIRILVTEERVRSEVQEQYEERIKDNKALPVHVVSSSIMAMYLRGFEKSKAPKLSLQATGIPKLHTYICGRPAEGRFVALHYWATVTLPAILNRLTMLGKVSKLERKDKAIGACKKARNDAQKEIRRHFQLFLDNPLLWIVKKLRAQEGKLTSSAERKCDEWQQKIKGTSHLAVLRQQGTHKTKAIEKQDWNDTLLEPLRLKADPLFKQVLDSMLRNKVDEISQSLIEIVNTLIEDLLQDPSTECIVRDKHQLIQEHGKSYISETKGKCDNMAKTLEAAIRYVIYHDNHKKGVTQHAIRCEFFKSEVTRSNGPFYALLNKVESKFKRVIEEQRDKFIEEIDNVIKPLEEDVQQVMLNQDDESEVRKDWVRQIVKHIKDAEPMVQALEQKLRMCREETLGRSD</sequence>
<feature type="region of interest" description="Disordered" evidence="1">
    <location>
        <begin position="1"/>
        <end position="42"/>
    </location>
</feature>
<feature type="domain" description="DUF7605" evidence="2">
    <location>
        <begin position="571"/>
        <end position="703"/>
    </location>
</feature>
<dbReference type="Pfam" id="PF24564">
    <property type="entry name" value="DUF7605"/>
    <property type="match status" value="1"/>
</dbReference>
<dbReference type="PANTHER" id="PTHR36681">
    <property type="entry name" value="NUCLEAR GTPASE, GERMINAL CENTER-ASSOCIATED, TANDEM DUPLICATE 3"/>
    <property type="match status" value="1"/>
</dbReference>
<protein>
    <recommendedName>
        <fullName evidence="2">DUF7605 domain-containing protein</fullName>
    </recommendedName>
</protein>
<dbReference type="OrthoDB" id="5427350at2759"/>
<keyword evidence="4" id="KW-1185">Reference proteome</keyword>
<proteinExistence type="predicted"/>